<gene>
    <name evidence="2" type="ORF">MNOR_LOCUS16683</name>
</gene>
<dbReference type="SUPFAM" id="SSF52047">
    <property type="entry name" value="RNI-like"/>
    <property type="match status" value="1"/>
</dbReference>
<dbReference type="InterPro" id="IPR032675">
    <property type="entry name" value="LRR_dom_sf"/>
</dbReference>
<organism evidence="2 3">
    <name type="scientific">Meganyctiphanes norvegica</name>
    <name type="common">Northern krill</name>
    <name type="synonym">Thysanopoda norvegica</name>
    <dbReference type="NCBI Taxonomy" id="48144"/>
    <lineage>
        <taxon>Eukaryota</taxon>
        <taxon>Metazoa</taxon>
        <taxon>Ecdysozoa</taxon>
        <taxon>Arthropoda</taxon>
        <taxon>Crustacea</taxon>
        <taxon>Multicrustacea</taxon>
        <taxon>Malacostraca</taxon>
        <taxon>Eumalacostraca</taxon>
        <taxon>Eucarida</taxon>
        <taxon>Euphausiacea</taxon>
        <taxon>Euphausiidae</taxon>
        <taxon>Meganyctiphanes</taxon>
    </lineage>
</organism>
<reference evidence="2 3" key="1">
    <citation type="submission" date="2024-05" db="EMBL/GenBank/DDBJ databases">
        <authorList>
            <person name="Wallberg A."/>
        </authorList>
    </citation>
    <scope>NUCLEOTIDE SEQUENCE [LARGE SCALE GENOMIC DNA]</scope>
</reference>
<dbReference type="EMBL" id="CAXKWB010011085">
    <property type="protein sequence ID" value="CAL4099988.1"/>
    <property type="molecule type" value="Genomic_DNA"/>
</dbReference>
<accession>A0AAV2QWC3</accession>
<keyword evidence="1" id="KW-0472">Membrane</keyword>
<keyword evidence="3" id="KW-1185">Reference proteome</keyword>
<comment type="caution">
    <text evidence="2">The sequence shown here is derived from an EMBL/GenBank/DDBJ whole genome shotgun (WGS) entry which is preliminary data.</text>
</comment>
<evidence type="ECO:0000313" key="3">
    <source>
        <dbReference type="Proteomes" id="UP001497623"/>
    </source>
</evidence>
<dbReference type="Proteomes" id="UP001497623">
    <property type="component" value="Unassembled WGS sequence"/>
</dbReference>
<dbReference type="AlphaFoldDB" id="A0AAV2QWC3"/>
<dbReference type="PANTHER" id="PTHR20933">
    <property type="entry name" value="F-BOX ONLY PROTEIN 33"/>
    <property type="match status" value="1"/>
</dbReference>
<dbReference type="GO" id="GO:0031398">
    <property type="term" value="P:positive regulation of protein ubiquitination"/>
    <property type="evidence" value="ECO:0007669"/>
    <property type="project" value="TreeGrafter"/>
</dbReference>
<feature type="non-terminal residue" evidence="2">
    <location>
        <position position="497"/>
    </location>
</feature>
<evidence type="ECO:0000256" key="1">
    <source>
        <dbReference type="SAM" id="Phobius"/>
    </source>
</evidence>
<proteinExistence type="predicted"/>
<evidence type="ECO:0000313" key="2">
    <source>
        <dbReference type="EMBL" id="CAL4099988.1"/>
    </source>
</evidence>
<dbReference type="Gene3D" id="3.80.10.10">
    <property type="entry name" value="Ribonuclease Inhibitor"/>
    <property type="match status" value="1"/>
</dbReference>
<protein>
    <recommendedName>
        <fullName evidence="4">F-box only protein 33</fullName>
    </recommendedName>
</protein>
<feature type="transmembrane region" description="Helical" evidence="1">
    <location>
        <begin position="7"/>
        <end position="25"/>
    </location>
</feature>
<keyword evidence="1" id="KW-1133">Transmembrane helix</keyword>
<sequence>MLRRQWCWLRSGITVVVLTFVYTILRTKVNAYRTAALWRKPVFLKPFRRALTVNVSGSGDGSAAQMRFLSTRWARQEALSTDFSRTYVQLDEVFNCLLRPDSGVLTIHKPLVEEFYLFASHCHTLVKSHDHHSYNLRHNNNNNNKNTSNNKICASSRSSYQFIESALESLQGIVVNSRSLRCLTLGYVQDLTDRADVLLPLLARHQPNSLTTLGLASIKYDPNSYALLDITPDHFTAFRSLQVLSLDYDYMSDRLLSILSTPYNTPLRRLILNVHGIDQTHRGTTDYCWHRLKHQHPQCNLYLNLIHSYDGVELLSSGLLHPSMPLTNFRAFFCEWINIPSLRLLATWYSDSLRELMLVDSLDHSGWGMLTEGRDNADHQSPDPLVMLAWRCKNLKNLTVCGYGYNGSDVVAIARLRGSALSTLIIPEDCLEVDDSHELANQEDIDNIAEDVSGGLARTWRPVTLSEMHPCLRTTSSADTDHYMLPILHQDLILTTC</sequence>
<dbReference type="PANTHER" id="PTHR20933:SF3">
    <property type="entry name" value="F-BOX ONLY PROTEIN 33"/>
    <property type="match status" value="1"/>
</dbReference>
<keyword evidence="1" id="KW-0812">Transmembrane</keyword>
<evidence type="ECO:0008006" key="4">
    <source>
        <dbReference type="Google" id="ProtNLM"/>
    </source>
</evidence>
<name>A0AAV2QWC3_MEGNR</name>